<gene>
    <name evidence="1" type="ORF">TCLT_LOCUS10688</name>
</gene>
<keyword evidence="2" id="KW-1185">Reference proteome</keyword>
<sequence length="245" mass="28007">MKENLNNSKQAFQENQKTTISSGRIGERLIIRTTTTTGQGLRYTLTRPFTDSRSYQFNYHGKSGSDNSFHITSVKNSSENLLESKCRDYASTSRHRSSSVDSRDCLSGEVNKNYKKSLHHSTDNVSNAKKTTSVLTKKNFEKLEISDNLFTREFSDNRSLSLNHDTNQLSSLIPQQKSKSTLLSPLNSRIIHQKPKNNYTNNIDKLSQVDQEINRKPRYQVRKRAVFIEQPKTITDDSAESEFCA</sequence>
<accession>A0A0N5DBY7</accession>
<dbReference type="Proteomes" id="UP000276776">
    <property type="component" value="Unassembled WGS sequence"/>
</dbReference>
<dbReference type="WBParaSite" id="TCLT_0001070601-mRNA-1">
    <property type="protein sequence ID" value="TCLT_0001070601-mRNA-1"/>
    <property type="gene ID" value="TCLT_0001070601"/>
</dbReference>
<evidence type="ECO:0000313" key="3">
    <source>
        <dbReference type="WBParaSite" id="TCLT_0001070601-mRNA-1"/>
    </source>
</evidence>
<reference evidence="3" key="1">
    <citation type="submission" date="2017-02" db="UniProtKB">
        <authorList>
            <consortium name="WormBaseParasite"/>
        </authorList>
    </citation>
    <scope>IDENTIFICATION</scope>
</reference>
<name>A0A0N5DBY7_THECL</name>
<organism evidence="3">
    <name type="scientific">Thelazia callipaeda</name>
    <name type="common">Oriental eyeworm</name>
    <name type="synonym">Parasitic nematode</name>
    <dbReference type="NCBI Taxonomy" id="103827"/>
    <lineage>
        <taxon>Eukaryota</taxon>
        <taxon>Metazoa</taxon>
        <taxon>Ecdysozoa</taxon>
        <taxon>Nematoda</taxon>
        <taxon>Chromadorea</taxon>
        <taxon>Rhabditida</taxon>
        <taxon>Spirurina</taxon>
        <taxon>Spiruromorpha</taxon>
        <taxon>Thelazioidea</taxon>
        <taxon>Thelaziidae</taxon>
        <taxon>Thelazia</taxon>
    </lineage>
</organism>
<proteinExistence type="predicted"/>
<evidence type="ECO:0000313" key="1">
    <source>
        <dbReference type="EMBL" id="VDN08397.1"/>
    </source>
</evidence>
<reference evidence="1 2" key="2">
    <citation type="submission" date="2018-11" db="EMBL/GenBank/DDBJ databases">
        <authorList>
            <consortium name="Pathogen Informatics"/>
        </authorList>
    </citation>
    <scope>NUCLEOTIDE SEQUENCE [LARGE SCALE GENOMIC DNA]</scope>
</reference>
<dbReference type="EMBL" id="UYYF01005270">
    <property type="protein sequence ID" value="VDN08397.1"/>
    <property type="molecule type" value="Genomic_DNA"/>
</dbReference>
<dbReference type="AlphaFoldDB" id="A0A0N5DBY7"/>
<evidence type="ECO:0000313" key="2">
    <source>
        <dbReference type="Proteomes" id="UP000276776"/>
    </source>
</evidence>
<protein>
    <submittedName>
        <fullName evidence="1 3">Uncharacterized protein</fullName>
    </submittedName>
</protein>